<gene>
    <name evidence="2" type="ORF">AN218_10730</name>
</gene>
<comment type="caution">
    <text evidence="2">The sequence shown here is derived from an EMBL/GenBank/DDBJ whole genome shotgun (WGS) entry which is preliminary data.</text>
</comment>
<feature type="compositionally biased region" description="Acidic residues" evidence="1">
    <location>
        <begin position="1"/>
        <end position="33"/>
    </location>
</feature>
<protein>
    <submittedName>
        <fullName evidence="2">Uncharacterized protein</fullName>
    </submittedName>
</protein>
<feature type="compositionally biased region" description="Basic and acidic residues" evidence="1">
    <location>
        <begin position="34"/>
        <end position="53"/>
    </location>
</feature>
<dbReference type="RefSeq" id="WP_070016561.1">
    <property type="nucleotide sequence ID" value="NZ_LJGW01000171.1"/>
</dbReference>
<accession>A0A1E7L6Y1</accession>
<name>A0A1E7L6Y1_9ACTN</name>
<dbReference type="AlphaFoldDB" id="A0A1E7L6Y1"/>
<dbReference type="EMBL" id="LJGW01000171">
    <property type="protein sequence ID" value="OEV11939.1"/>
    <property type="molecule type" value="Genomic_DNA"/>
</dbReference>
<evidence type="ECO:0000256" key="1">
    <source>
        <dbReference type="SAM" id="MobiDB-lite"/>
    </source>
</evidence>
<proteinExistence type="predicted"/>
<organism evidence="2 3">
    <name type="scientific">Streptomyces nanshensis</name>
    <dbReference type="NCBI Taxonomy" id="518642"/>
    <lineage>
        <taxon>Bacteria</taxon>
        <taxon>Bacillati</taxon>
        <taxon>Actinomycetota</taxon>
        <taxon>Actinomycetes</taxon>
        <taxon>Kitasatosporales</taxon>
        <taxon>Streptomycetaceae</taxon>
        <taxon>Streptomyces</taxon>
    </lineage>
</organism>
<evidence type="ECO:0000313" key="3">
    <source>
        <dbReference type="Proteomes" id="UP000176005"/>
    </source>
</evidence>
<keyword evidence="3" id="KW-1185">Reference proteome</keyword>
<feature type="region of interest" description="Disordered" evidence="1">
    <location>
        <begin position="1"/>
        <end position="76"/>
    </location>
</feature>
<dbReference type="Proteomes" id="UP000176005">
    <property type="component" value="Unassembled WGS sequence"/>
</dbReference>
<reference evidence="2 3" key="1">
    <citation type="journal article" date="2016" name="Front. Microbiol.">
        <title>Comparative Genomics Analysis of Streptomyces Species Reveals Their Adaptation to the Marine Environment and Their Diversity at the Genomic Level.</title>
        <authorList>
            <person name="Tian X."/>
            <person name="Zhang Z."/>
            <person name="Yang T."/>
            <person name="Chen M."/>
            <person name="Li J."/>
            <person name="Chen F."/>
            <person name="Yang J."/>
            <person name="Li W."/>
            <person name="Zhang B."/>
            <person name="Zhang Z."/>
            <person name="Wu J."/>
            <person name="Zhang C."/>
            <person name="Long L."/>
            <person name="Xiao J."/>
        </authorList>
    </citation>
    <scope>NUCLEOTIDE SEQUENCE [LARGE SCALE GENOMIC DNA]</scope>
    <source>
        <strain evidence="2 3">SCSIO 10429</strain>
    </source>
</reference>
<dbReference type="PATRIC" id="fig|518642.10.peg.2228"/>
<evidence type="ECO:0000313" key="2">
    <source>
        <dbReference type="EMBL" id="OEV11939.1"/>
    </source>
</evidence>
<sequence>MSAEPTDPEDFEDTYEEEPEEEPTGFEAPPEDAAEQHADLLRQRDAPLTGREDIEADPADAAEQARVVELNEDEYR</sequence>